<dbReference type="Pfam" id="PF01082">
    <property type="entry name" value="Cu2_monooxygen"/>
    <property type="match status" value="1"/>
</dbReference>
<evidence type="ECO:0000256" key="4">
    <source>
        <dbReference type="SAM" id="MobiDB-lite"/>
    </source>
</evidence>
<dbReference type="Pfam" id="PF03712">
    <property type="entry name" value="Cu2_monoox_C"/>
    <property type="match status" value="1"/>
</dbReference>
<comment type="similarity">
    <text evidence="1">Belongs to the copper type II ascorbate-dependent monooxygenase family.</text>
</comment>
<reference evidence="7 8" key="1">
    <citation type="submission" date="2024-08" db="EMBL/GenBank/DDBJ databases">
        <authorList>
            <person name="Cucini C."/>
            <person name="Frati F."/>
        </authorList>
    </citation>
    <scope>NUCLEOTIDE SEQUENCE [LARGE SCALE GENOMIC DNA]</scope>
</reference>
<feature type="compositionally biased region" description="Low complexity" evidence="4">
    <location>
        <begin position="603"/>
        <end position="612"/>
    </location>
</feature>
<dbReference type="InterPro" id="IPR045266">
    <property type="entry name" value="DOH_DOMON"/>
</dbReference>
<keyword evidence="2" id="KW-1015">Disulfide bond</keyword>
<evidence type="ECO:0000313" key="8">
    <source>
        <dbReference type="Proteomes" id="UP001642540"/>
    </source>
</evidence>
<dbReference type="InterPro" id="IPR024548">
    <property type="entry name" value="Cu2_monoox_C"/>
</dbReference>
<dbReference type="PANTHER" id="PTHR10157">
    <property type="entry name" value="DOPAMINE BETA HYDROXYLASE RELATED"/>
    <property type="match status" value="1"/>
</dbReference>
<dbReference type="InterPro" id="IPR028460">
    <property type="entry name" value="Tbh/DBH"/>
</dbReference>
<dbReference type="InterPro" id="IPR000323">
    <property type="entry name" value="Cu2_ascorb_mOase_N"/>
</dbReference>
<dbReference type="InterPro" id="IPR008977">
    <property type="entry name" value="PHM/PNGase_F_dom_sf"/>
</dbReference>
<sequence length="643" mass="72373">MNSISILLFSIFLFTTTVLGRVVLQNDPYTIAVQEEPLDPQGDYLLSWNVDLAKGEVTFEVEAITTGYVGFGISPTGSMAGADIFIAGVNEDKTTYAFDMHGQPNQNGAPIPDAENNWQLLEATEDETKTHLKFSRLLNTCDDEDYPISNDTVRIIWSIGATDDLLQHATRGTKSLNLLMPNEEDFNPDEFQKWDFLSNLTMPKDDTTYWCTVHKAPELNETHHVIAFEAVLESQLAKDHTHHFILYKCITPEGSSADELFGEFVGQPGESCYLPSEQQTLPTEHCLGHFLFVWATGGRRMVFPEDVGYPIPDKVGENSYYMLEIHYDNPKLLENQTFVTGGRLLYTDNLRKIEAGLLTVAHSTHVTLTIPPNQENYIVAGQCGSECTDWGIPDENGIQVFNSLLHSHLSGQKIKLRHFRGEEELPWFDFDDHYDFNFQQSKPLIETKQILKKDHLTVECTYNNKWNNGSIVVGGLSTREEMCMAFLWYYPKLDFETCGSRYNTRKHFQELGVTNYTGEGGGVSKYTIVEPLELAGTYEGSMSTKFNWTEDIIREFERNHRYGVQDATCHGSINTMPTRPVQFPVDVYKYVPEDVCAREAEEPTTTPTITTTPGGGGGAGRSGMNAGFIFMCFGILSVMSFQS</sequence>
<dbReference type="InterPro" id="IPR014784">
    <property type="entry name" value="Cu2_ascorb_mOase-like_C"/>
</dbReference>
<keyword evidence="8" id="KW-1185">Reference proteome</keyword>
<dbReference type="CDD" id="cd09631">
    <property type="entry name" value="DOMON_DOH"/>
    <property type="match status" value="1"/>
</dbReference>
<evidence type="ECO:0000256" key="1">
    <source>
        <dbReference type="ARBA" id="ARBA00010676"/>
    </source>
</evidence>
<name>A0ABP1QQI8_9HEXA</name>
<dbReference type="InterPro" id="IPR005018">
    <property type="entry name" value="DOMON_domain"/>
</dbReference>
<feature type="region of interest" description="Disordered" evidence="4">
    <location>
        <begin position="599"/>
        <end position="618"/>
    </location>
</feature>
<dbReference type="SMART" id="SM00664">
    <property type="entry name" value="DoH"/>
    <property type="match status" value="1"/>
</dbReference>
<dbReference type="InterPro" id="IPR036939">
    <property type="entry name" value="Cu2_ascorb_mOase_N_sf"/>
</dbReference>
<evidence type="ECO:0000256" key="5">
    <source>
        <dbReference type="SAM" id="SignalP"/>
    </source>
</evidence>
<evidence type="ECO:0000259" key="6">
    <source>
        <dbReference type="PROSITE" id="PS50836"/>
    </source>
</evidence>
<evidence type="ECO:0000313" key="7">
    <source>
        <dbReference type="EMBL" id="CAL8107981.1"/>
    </source>
</evidence>
<dbReference type="Gene3D" id="2.60.120.310">
    <property type="entry name" value="Copper type II, ascorbate-dependent monooxygenase, N-terminal domain"/>
    <property type="match status" value="1"/>
</dbReference>
<proteinExistence type="inferred from homology"/>
<keyword evidence="5" id="KW-0732">Signal</keyword>
<dbReference type="SUPFAM" id="SSF49742">
    <property type="entry name" value="PHM/PNGase F"/>
    <property type="match status" value="2"/>
</dbReference>
<feature type="domain" description="DOMON" evidence="6">
    <location>
        <begin position="42"/>
        <end position="160"/>
    </location>
</feature>
<dbReference type="EMBL" id="CAXLJM020000039">
    <property type="protein sequence ID" value="CAL8107981.1"/>
    <property type="molecule type" value="Genomic_DNA"/>
</dbReference>
<dbReference type="Proteomes" id="UP001642540">
    <property type="component" value="Unassembled WGS sequence"/>
</dbReference>
<evidence type="ECO:0000256" key="2">
    <source>
        <dbReference type="ARBA" id="ARBA00023157"/>
    </source>
</evidence>
<dbReference type="PROSITE" id="PS50836">
    <property type="entry name" value="DOMON"/>
    <property type="match status" value="1"/>
</dbReference>
<accession>A0ABP1QQI8</accession>
<dbReference type="InterPro" id="IPR000945">
    <property type="entry name" value="DBH-like"/>
</dbReference>
<dbReference type="PRINTS" id="PR00767">
    <property type="entry name" value="DBMONOXGNASE"/>
</dbReference>
<evidence type="ECO:0000256" key="3">
    <source>
        <dbReference type="ARBA" id="ARBA00023180"/>
    </source>
</evidence>
<keyword evidence="3" id="KW-0325">Glycoprotein</keyword>
<feature type="signal peptide" evidence="5">
    <location>
        <begin position="1"/>
        <end position="20"/>
    </location>
</feature>
<dbReference type="Gene3D" id="2.60.120.230">
    <property type="match status" value="1"/>
</dbReference>
<protein>
    <recommendedName>
        <fullName evidence="6">DOMON domain-containing protein</fullName>
    </recommendedName>
</protein>
<dbReference type="PANTHER" id="PTHR10157:SF23">
    <property type="entry name" value="MOXD1 HOMOLOG 1"/>
    <property type="match status" value="1"/>
</dbReference>
<dbReference type="Pfam" id="PF03351">
    <property type="entry name" value="DOMON"/>
    <property type="match status" value="1"/>
</dbReference>
<feature type="chain" id="PRO_5047440275" description="DOMON domain-containing protein" evidence="5">
    <location>
        <begin position="21"/>
        <end position="643"/>
    </location>
</feature>
<organism evidence="7 8">
    <name type="scientific">Orchesella dallaii</name>
    <dbReference type="NCBI Taxonomy" id="48710"/>
    <lineage>
        <taxon>Eukaryota</taxon>
        <taxon>Metazoa</taxon>
        <taxon>Ecdysozoa</taxon>
        <taxon>Arthropoda</taxon>
        <taxon>Hexapoda</taxon>
        <taxon>Collembola</taxon>
        <taxon>Entomobryomorpha</taxon>
        <taxon>Entomobryoidea</taxon>
        <taxon>Orchesellidae</taxon>
        <taxon>Orchesellinae</taxon>
        <taxon>Orchesella</taxon>
    </lineage>
</organism>
<gene>
    <name evidence="7" type="ORF">ODALV1_LOCUS12835</name>
</gene>
<comment type="caution">
    <text evidence="7">The sequence shown here is derived from an EMBL/GenBank/DDBJ whole genome shotgun (WGS) entry which is preliminary data.</text>
</comment>